<evidence type="ECO:0000313" key="7">
    <source>
        <dbReference type="Proteomes" id="UP000028302"/>
    </source>
</evidence>
<dbReference type="PANTHER" id="PTHR12714">
    <property type="entry name" value="PROTEIN-S ISOPRENYLCYSTEINE O-METHYLTRANSFERASE"/>
    <property type="match status" value="1"/>
</dbReference>
<dbReference type="STRING" id="1304275.C41B8_06927"/>
<gene>
    <name evidence="6" type="ORF">C41B8_06927</name>
</gene>
<feature type="transmembrane region" description="Helical" evidence="5">
    <location>
        <begin position="209"/>
        <end position="230"/>
    </location>
</feature>
<dbReference type="PANTHER" id="PTHR12714:SF9">
    <property type="entry name" value="PROTEIN-S-ISOPRENYLCYSTEINE O-METHYLTRANSFERASE"/>
    <property type="match status" value="1"/>
</dbReference>
<feature type="transmembrane region" description="Helical" evidence="5">
    <location>
        <begin position="42"/>
        <end position="68"/>
    </location>
</feature>
<keyword evidence="6" id="KW-0808">Transferase</keyword>
<dbReference type="GO" id="GO:0012505">
    <property type="term" value="C:endomembrane system"/>
    <property type="evidence" value="ECO:0007669"/>
    <property type="project" value="UniProtKB-SubCell"/>
</dbReference>
<organism evidence="6 7">
    <name type="scientific">Salinisphaera hydrothermalis (strain C41B8)</name>
    <dbReference type="NCBI Taxonomy" id="1304275"/>
    <lineage>
        <taxon>Bacteria</taxon>
        <taxon>Pseudomonadati</taxon>
        <taxon>Pseudomonadota</taxon>
        <taxon>Gammaproteobacteria</taxon>
        <taxon>Salinisphaerales</taxon>
        <taxon>Salinisphaeraceae</taxon>
        <taxon>Salinisphaera</taxon>
    </lineage>
</organism>
<feature type="transmembrane region" description="Helical" evidence="5">
    <location>
        <begin position="182"/>
        <end position="203"/>
    </location>
</feature>
<dbReference type="Gene3D" id="1.20.120.1630">
    <property type="match status" value="1"/>
</dbReference>
<protein>
    <submittedName>
        <fullName evidence="6">S-isoprenylcysteine methyltransferase-like protein</fullName>
    </submittedName>
</protein>
<dbReference type="Pfam" id="PF04191">
    <property type="entry name" value="PEMT"/>
    <property type="match status" value="1"/>
</dbReference>
<reference evidence="6 7" key="1">
    <citation type="submission" date="2013-03" db="EMBL/GenBank/DDBJ databases">
        <title>Salinisphaera hydrothermalis C41B8 Genome Sequencing.</title>
        <authorList>
            <person name="Li C."/>
            <person name="Lai Q."/>
            <person name="Shao Z."/>
        </authorList>
    </citation>
    <scope>NUCLEOTIDE SEQUENCE [LARGE SCALE GENOMIC DNA]</scope>
    <source>
        <strain evidence="6 7">C41B8</strain>
    </source>
</reference>
<accession>A0A084IMS4</accession>
<name>A0A084IMS4_SALHC</name>
<evidence type="ECO:0000256" key="1">
    <source>
        <dbReference type="ARBA" id="ARBA00004127"/>
    </source>
</evidence>
<dbReference type="Proteomes" id="UP000028302">
    <property type="component" value="Unassembled WGS sequence"/>
</dbReference>
<evidence type="ECO:0000256" key="3">
    <source>
        <dbReference type="ARBA" id="ARBA00022989"/>
    </source>
</evidence>
<dbReference type="InterPro" id="IPR007318">
    <property type="entry name" value="Phopholipid_MeTrfase"/>
</dbReference>
<dbReference type="EMBL" id="APNK01000007">
    <property type="protein sequence ID" value="KEZ78008.1"/>
    <property type="molecule type" value="Genomic_DNA"/>
</dbReference>
<dbReference type="GO" id="GO:0032259">
    <property type="term" value="P:methylation"/>
    <property type="evidence" value="ECO:0007669"/>
    <property type="project" value="UniProtKB-KW"/>
</dbReference>
<dbReference type="eggNOG" id="COG2020">
    <property type="taxonomic scope" value="Bacteria"/>
</dbReference>
<comment type="subcellular location">
    <subcellularLocation>
        <location evidence="1">Endomembrane system</location>
        <topology evidence="1">Multi-pass membrane protein</topology>
    </subcellularLocation>
</comment>
<sequence>MFELLTSLGHTLFRTRNVVFPLLLIIVCALLPPVSIGAPGEGWVVLAGLIVLALGQGLRILTIGLDYIRRGGRDGRIHADRLVTGGVFAICRNPMYTGNVTMVVGFFALAGNPWGLIIGSAIGWFVYRAIIAAEESFLVAEFGEEYREYCRRVPRWLPSPPALLRVASGHRFDWAAVVLREYGTLMTTMLIVLILLGIKAARADALGAWAPWLVGIAVLTAIGWGVARFLKKTRRLRPWNAS</sequence>
<evidence type="ECO:0000256" key="5">
    <source>
        <dbReference type="SAM" id="Phobius"/>
    </source>
</evidence>
<evidence type="ECO:0000313" key="6">
    <source>
        <dbReference type="EMBL" id="KEZ78008.1"/>
    </source>
</evidence>
<keyword evidence="7" id="KW-1185">Reference proteome</keyword>
<dbReference type="AlphaFoldDB" id="A0A084IMS4"/>
<feature type="transmembrane region" description="Helical" evidence="5">
    <location>
        <begin position="18"/>
        <end position="36"/>
    </location>
</feature>
<keyword evidence="3 5" id="KW-1133">Transmembrane helix</keyword>
<comment type="caution">
    <text evidence="6">The sequence shown here is derived from an EMBL/GenBank/DDBJ whole genome shotgun (WGS) entry which is preliminary data.</text>
</comment>
<dbReference type="PATRIC" id="fig|1304275.5.peg.1416"/>
<keyword evidence="4 5" id="KW-0472">Membrane</keyword>
<keyword evidence="2 5" id="KW-0812">Transmembrane</keyword>
<dbReference type="GO" id="GO:0008168">
    <property type="term" value="F:methyltransferase activity"/>
    <property type="evidence" value="ECO:0007669"/>
    <property type="project" value="UniProtKB-KW"/>
</dbReference>
<evidence type="ECO:0000256" key="4">
    <source>
        <dbReference type="ARBA" id="ARBA00023136"/>
    </source>
</evidence>
<proteinExistence type="predicted"/>
<keyword evidence="6" id="KW-0489">Methyltransferase</keyword>
<evidence type="ECO:0000256" key="2">
    <source>
        <dbReference type="ARBA" id="ARBA00022692"/>
    </source>
</evidence>